<protein>
    <submittedName>
        <fullName evidence="2">Replicative DNA helicase</fullName>
    </submittedName>
</protein>
<dbReference type="InterPro" id="IPR036388">
    <property type="entry name" value="WH-like_DNA-bd_sf"/>
</dbReference>
<sequence>MRDDEFPNPTPEELAEWAAEGTGTNDRIEPKPQRPKPTGNVQRVGRVTWASEIPMEVQKWLVPDMVPLGTLTIFAGKGGEGKSTMALNIAAELSRGLLDGDVKSTAATLILSVEDGWGKVMLPRLTAAGADISKVGKFDIDSVVVETGESYETKAVLPIDISDLREQVILHGVRLIILDPANSFMDGDTNKVLDVRRAFEPVSLLAQEFDIAVILIAHFGKGGGSMSDKLSGSHAWRDLARSYWAFATDEDTGRRVFTQDKSNYGKDKGSYEFSLESVPVEIDGTIVEVGAVKNITATDLSVADLINRDFTPDEDDGDCKGWLLDYLDREPFEFLRADIIRDGRKDGYSEDQLKRAKRKAGVNHDRTKAVPSRTVWQHPSLVEGSPTVHSAPTAPTGPNEDVSPGQSTQSTVRADDDNRPDCAPTGLTSANTEPTHSESSQSTQRTHEEPSPKWGERPKPTASTTDLFGNAIEDKTSNIEASLDFVNRNGRTTPKDLAPATGVDNNSASMNLKRLVDKGQIQKISHGVYAPLGWQDDTEDDGERRAS</sequence>
<feature type="region of interest" description="Disordered" evidence="1">
    <location>
        <begin position="1"/>
        <end position="43"/>
    </location>
</feature>
<dbReference type="Gene3D" id="1.10.10.10">
    <property type="entry name" value="Winged helix-like DNA-binding domain superfamily/Winged helix DNA-binding domain"/>
    <property type="match status" value="1"/>
</dbReference>
<keyword evidence="2" id="KW-0347">Helicase</keyword>
<evidence type="ECO:0000256" key="1">
    <source>
        <dbReference type="SAM" id="MobiDB-lite"/>
    </source>
</evidence>
<evidence type="ECO:0000313" key="2">
    <source>
        <dbReference type="EMBL" id="VEW10359.1"/>
    </source>
</evidence>
<proteinExistence type="predicted"/>
<keyword evidence="2" id="KW-0067">ATP-binding</keyword>
<dbReference type="Pfam" id="PF13481">
    <property type="entry name" value="AAA_25"/>
    <property type="match status" value="1"/>
</dbReference>
<dbReference type="GO" id="GO:0004386">
    <property type="term" value="F:helicase activity"/>
    <property type="evidence" value="ECO:0007669"/>
    <property type="project" value="UniProtKB-KW"/>
</dbReference>
<dbReference type="InterPro" id="IPR036390">
    <property type="entry name" value="WH_DNA-bd_sf"/>
</dbReference>
<dbReference type="Gene3D" id="3.40.50.300">
    <property type="entry name" value="P-loop containing nucleotide triphosphate hydrolases"/>
    <property type="match status" value="1"/>
</dbReference>
<feature type="compositionally biased region" description="Basic and acidic residues" evidence="1">
    <location>
        <begin position="445"/>
        <end position="459"/>
    </location>
</feature>
<evidence type="ECO:0000313" key="3">
    <source>
        <dbReference type="Proteomes" id="UP000386281"/>
    </source>
</evidence>
<dbReference type="InterPro" id="IPR027417">
    <property type="entry name" value="P-loop_NTPase"/>
</dbReference>
<keyword evidence="2" id="KW-0547">Nucleotide-binding</keyword>
<name>A0A449CYC3_9MICO</name>
<feature type="compositionally biased region" description="Polar residues" evidence="1">
    <location>
        <begin position="426"/>
        <end position="444"/>
    </location>
</feature>
<dbReference type="RefSeq" id="WP_190246459.1">
    <property type="nucleotide sequence ID" value="NZ_CAACXN010000005.1"/>
</dbReference>
<accession>A0A449CYC3</accession>
<gene>
    <name evidence="2" type="ORF">NCTC12391_00153</name>
</gene>
<dbReference type="EMBL" id="CAACXN010000005">
    <property type="protein sequence ID" value="VEW10359.1"/>
    <property type="molecule type" value="Genomic_DNA"/>
</dbReference>
<dbReference type="AlphaFoldDB" id="A0A449CYC3"/>
<keyword evidence="2" id="KW-0378">Hydrolase</keyword>
<feature type="region of interest" description="Disordered" evidence="1">
    <location>
        <begin position="351"/>
        <end position="465"/>
    </location>
</feature>
<reference evidence="2 3" key="1">
    <citation type="submission" date="2019-02" db="EMBL/GenBank/DDBJ databases">
        <authorList>
            <consortium name="Pathogen Informatics"/>
        </authorList>
    </citation>
    <scope>NUCLEOTIDE SEQUENCE [LARGE SCALE GENOMIC DNA]</scope>
    <source>
        <strain evidence="2 3">3012STDY7078520</strain>
    </source>
</reference>
<dbReference type="SUPFAM" id="SSF46785">
    <property type="entry name" value="Winged helix' DNA-binding domain"/>
    <property type="match status" value="1"/>
</dbReference>
<dbReference type="Proteomes" id="UP000386281">
    <property type="component" value="Unassembled WGS sequence"/>
</dbReference>
<organism evidence="2 3">
    <name type="scientific">Brevibacterium casei</name>
    <dbReference type="NCBI Taxonomy" id="33889"/>
    <lineage>
        <taxon>Bacteria</taxon>
        <taxon>Bacillati</taxon>
        <taxon>Actinomycetota</taxon>
        <taxon>Actinomycetes</taxon>
        <taxon>Micrococcales</taxon>
        <taxon>Brevibacteriaceae</taxon>
        <taxon>Brevibacterium</taxon>
    </lineage>
</organism>
<dbReference type="SUPFAM" id="SSF52540">
    <property type="entry name" value="P-loop containing nucleoside triphosphate hydrolases"/>
    <property type="match status" value="1"/>
</dbReference>